<feature type="signal peptide" evidence="2">
    <location>
        <begin position="1"/>
        <end position="22"/>
    </location>
</feature>
<evidence type="ECO:0000313" key="4">
    <source>
        <dbReference type="Proteomes" id="UP000887566"/>
    </source>
</evidence>
<keyword evidence="1" id="KW-0812">Transmembrane</keyword>
<organism evidence="4 5">
    <name type="scientific">Plectus sambesii</name>
    <dbReference type="NCBI Taxonomy" id="2011161"/>
    <lineage>
        <taxon>Eukaryota</taxon>
        <taxon>Metazoa</taxon>
        <taxon>Ecdysozoa</taxon>
        <taxon>Nematoda</taxon>
        <taxon>Chromadorea</taxon>
        <taxon>Plectida</taxon>
        <taxon>Plectina</taxon>
        <taxon>Plectoidea</taxon>
        <taxon>Plectidae</taxon>
        <taxon>Plectus</taxon>
    </lineage>
</organism>
<sequence>MAAFRLLYALTVSLLAAPALYGIEMNRNLLDPLKALAIRLATMVATVVLAAAVKPKALHGSSFWYFAFFWGAFSAVGKLTMALEIFGHIRGVASYWPSKVEPYLLTSHGAAFL</sequence>
<evidence type="ECO:0000313" key="5">
    <source>
        <dbReference type="WBParaSite" id="PSAMB.scaffold17190size1179.g37185.t1"/>
    </source>
</evidence>
<evidence type="ECO:0000259" key="3">
    <source>
        <dbReference type="Pfam" id="PF26083"/>
    </source>
</evidence>
<feature type="transmembrane region" description="Helical" evidence="1">
    <location>
        <begin position="65"/>
        <end position="89"/>
    </location>
</feature>
<keyword evidence="1" id="KW-0472">Membrane</keyword>
<reference evidence="5" key="1">
    <citation type="submission" date="2022-11" db="UniProtKB">
        <authorList>
            <consortium name="WormBaseParasite"/>
        </authorList>
    </citation>
    <scope>IDENTIFICATION</scope>
</reference>
<keyword evidence="4" id="KW-1185">Reference proteome</keyword>
<evidence type="ECO:0000256" key="1">
    <source>
        <dbReference type="SAM" id="Phobius"/>
    </source>
</evidence>
<dbReference type="WBParaSite" id="PSAMB.scaffold17190size1179.g37185.t1">
    <property type="protein sequence ID" value="PSAMB.scaffold17190size1179.g37185.t1"/>
    <property type="gene ID" value="PSAMB.scaffold17190size1179.g37185"/>
</dbReference>
<feature type="chain" id="PRO_5038055752" description="Transmembrane 6 superfamily member 1/2 transmembrane domain-containing protein" evidence="2">
    <location>
        <begin position="23"/>
        <end position="113"/>
    </location>
</feature>
<dbReference type="AlphaFoldDB" id="A0A914VA55"/>
<evidence type="ECO:0000256" key="2">
    <source>
        <dbReference type="SAM" id="SignalP"/>
    </source>
</evidence>
<feature type="transmembrane region" description="Helical" evidence="1">
    <location>
        <begin position="32"/>
        <end position="53"/>
    </location>
</feature>
<name>A0A914VA55_9BILA</name>
<dbReference type="Proteomes" id="UP000887566">
    <property type="component" value="Unplaced"/>
</dbReference>
<dbReference type="Pfam" id="PF26083">
    <property type="entry name" value="TM_Tm6sf2"/>
    <property type="match status" value="1"/>
</dbReference>
<accession>A0A914VA55</accession>
<feature type="domain" description="Transmembrane 6 superfamily member 1/2 transmembrane" evidence="3">
    <location>
        <begin position="15"/>
        <end position="111"/>
    </location>
</feature>
<keyword evidence="2" id="KW-0732">Signal</keyword>
<proteinExistence type="predicted"/>
<keyword evidence="1" id="KW-1133">Transmembrane helix</keyword>
<protein>
    <recommendedName>
        <fullName evidence="3">Transmembrane 6 superfamily member 1/2 transmembrane domain-containing protein</fullName>
    </recommendedName>
</protein>
<dbReference type="InterPro" id="IPR059044">
    <property type="entry name" value="TM_Tm6sf1/2"/>
</dbReference>